<keyword evidence="1" id="KW-0129">CBS domain</keyword>
<dbReference type="InterPro" id="IPR000644">
    <property type="entry name" value="CBS_dom"/>
</dbReference>
<dbReference type="Proteomes" id="UP001202134">
    <property type="component" value="Unassembled WGS sequence"/>
</dbReference>
<dbReference type="PROSITE" id="PS51371">
    <property type="entry name" value="CBS"/>
    <property type="match status" value="1"/>
</dbReference>
<dbReference type="SUPFAM" id="SSF54631">
    <property type="entry name" value="CBS-domain pair"/>
    <property type="match status" value="1"/>
</dbReference>
<dbReference type="EMBL" id="JAKIKU010000016">
    <property type="protein sequence ID" value="MCL1047621.1"/>
    <property type="molecule type" value="Genomic_DNA"/>
</dbReference>
<evidence type="ECO:0000259" key="2">
    <source>
        <dbReference type="PROSITE" id="PS51371"/>
    </source>
</evidence>
<gene>
    <name evidence="3" type="ORF">L2737_20170</name>
</gene>
<evidence type="ECO:0000313" key="4">
    <source>
        <dbReference type="Proteomes" id="UP001202134"/>
    </source>
</evidence>
<organism evidence="3 4">
    <name type="scientific">Shewanella electrodiphila</name>
    <dbReference type="NCBI Taxonomy" id="934143"/>
    <lineage>
        <taxon>Bacteria</taxon>
        <taxon>Pseudomonadati</taxon>
        <taxon>Pseudomonadota</taxon>
        <taxon>Gammaproteobacteria</taxon>
        <taxon>Alteromonadales</taxon>
        <taxon>Shewanellaceae</taxon>
        <taxon>Shewanella</taxon>
    </lineage>
</organism>
<feature type="domain" description="CBS" evidence="2">
    <location>
        <begin position="108"/>
        <end position="171"/>
    </location>
</feature>
<name>A0ABT0KVQ1_9GAMM</name>
<evidence type="ECO:0000313" key="3">
    <source>
        <dbReference type="EMBL" id="MCL1047621.1"/>
    </source>
</evidence>
<dbReference type="RefSeq" id="WP_102526691.1">
    <property type="nucleotide sequence ID" value="NZ_JAKIKU010000016.1"/>
</dbReference>
<accession>A0ABT0KVQ1</accession>
<dbReference type="Gene3D" id="3.10.580.10">
    <property type="entry name" value="CBS-domain"/>
    <property type="match status" value="1"/>
</dbReference>
<protein>
    <submittedName>
        <fullName evidence="3">CBS domain-containing protein</fullName>
    </submittedName>
</protein>
<dbReference type="Pfam" id="PF00571">
    <property type="entry name" value="CBS"/>
    <property type="match status" value="2"/>
</dbReference>
<proteinExistence type="predicted"/>
<dbReference type="InterPro" id="IPR046342">
    <property type="entry name" value="CBS_dom_sf"/>
</dbReference>
<keyword evidence="4" id="KW-1185">Reference proteome</keyword>
<reference evidence="3 4" key="1">
    <citation type="submission" date="2022-01" db="EMBL/GenBank/DDBJ databases">
        <title>Whole genome-based taxonomy of the Shewanellaceae.</title>
        <authorList>
            <person name="Martin-Rodriguez A.J."/>
        </authorList>
    </citation>
    <scope>NUCLEOTIDE SEQUENCE [LARGE SCALE GENOMIC DNA]</scope>
    <source>
        <strain evidence="3 4">DSM 24955</strain>
    </source>
</reference>
<sequence>MKTLSLKTIEKIDLLARPEVAEHINIFSAASAVFTDFKTLKPLVIKMNTAAVDVEHLMKQSHVRLKIVIDEKGHFMGLVSLQMLHSQEMQKHVAQGFPREQLLLSDFMLPKDALKAIDYQELSKARICDVIDTLKHSQHQHCLVVDEQRDVIRGLISANDIVRKLKLPIDVSLNPSFMEIADSIEKVKVAS</sequence>
<comment type="caution">
    <text evidence="3">The sequence shown here is derived from an EMBL/GenBank/DDBJ whole genome shotgun (WGS) entry which is preliminary data.</text>
</comment>
<evidence type="ECO:0000256" key="1">
    <source>
        <dbReference type="PROSITE-ProRule" id="PRU00703"/>
    </source>
</evidence>